<feature type="compositionally biased region" description="Basic residues" evidence="1">
    <location>
        <begin position="7"/>
        <end position="25"/>
    </location>
</feature>
<dbReference type="Proteomes" id="UP001143328">
    <property type="component" value="Unassembled WGS sequence"/>
</dbReference>
<sequence>MASPDKQHKRAQRAKAKAKQNRMGKGKAAVVHPVLANPLIDEPFDDVEIDLSTFDFKDIEENGFDPADFDDLFQAMKAGESISLLAMCVVFLQYPVLELVIAEEAQDAATDFMMGLLITYRGLFHNEDEDTAVEWIGGDAFQRAYNEASDILLKKNARGTPGARA</sequence>
<keyword evidence="3" id="KW-1185">Reference proteome</keyword>
<name>A0A9W6NEC4_9PSED</name>
<feature type="region of interest" description="Disordered" evidence="1">
    <location>
        <begin position="1"/>
        <end position="26"/>
    </location>
</feature>
<protein>
    <submittedName>
        <fullName evidence="2">Uncharacterized protein</fullName>
    </submittedName>
</protein>
<dbReference type="EMBL" id="BSFN01000003">
    <property type="protein sequence ID" value="GLK88539.1"/>
    <property type="molecule type" value="Genomic_DNA"/>
</dbReference>
<accession>A0A9W6NEC4</accession>
<comment type="caution">
    <text evidence="2">The sequence shown here is derived from an EMBL/GenBank/DDBJ whole genome shotgun (WGS) entry which is preliminary data.</text>
</comment>
<evidence type="ECO:0000313" key="3">
    <source>
        <dbReference type="Proteomes" id="UP001143328"/>
    </source>
</evidence>
<evidence type="ECO:0000256" key="1">
    <source>
        <dbReference type="SAM" id="MobiDB-lite"/>
    </source>
</evidence>
<gene>
    <name evidence="2" type="ORF">GCM10017655_16010</name>
</gene>
<organism evidence="2 3">
    <name type="scientific">Pseudomonas turukhanskensis</name>
    <dbReference type="NCBI Taxonomy" id="1806536"/>
    <lineage>
        <taxon>Bacteria</taxon>
        <taxon>Pseudomonadati</taxon>
        <taxon>Pseudomonadota</taxon>
        <taxon>Gammaproteobacteria</taxon>
        <taxon>Pseudomonadales</taxon>
        <taxon>Pseudomonadaceae</taxon>
        <taxon>Pseudomonas</taxon>
    </lineage>
</organism>
<reference evidence="2" key="1">
    <citation type="journal article" date="2014" name="Int. J. Syst. Evol. Microbiol.">
        <title>Complete genome sequence of Corynebacterium casei LMG S-19264T (=DSM 44701T), isolated from a smear-ripened cheese.</title>
        <authorList>
            <consortium name="US DOE Joint Genome Institute (JGI-PGF)"/>
            <person name="Walter F."/>
            <person name="Albersmeier A."/>
            <person name="Kalinowski J."/>
            <person name="Ruckert C."/>
        </authorList>
    </citation>
    <scope>NUCLEOTIDE SEQUENCE</scope>
    <source>
        <strain evidence="2">VKM B-2935</strain>
    </source>
</reference>
<dbReference type="AlphaFoldDB" id="A0A9W6NEC4"/>
<evidence type="ECO:0000313" key="2">
    <source>
        <dbReference type="EMBL" id="GLK88539.1"/>
    </source>
</evidence>
<reference evidence="2" key="2">
    <citation type="submission" date="2023-01" db="EMBL/GenBank/DDBJ databases">
        <authorList>
            <person name="Sun Q."/>
            <person name="Evtushenko L."/>
        </authorList>
    </citation>
    <scope>NUCLEOTIDE SEQUENCE</scope>
    <source>
        <strain evidence="2">VKM B-2935</strain>
    </source>
</reference>
<dbReference type="RefSeq" id="WP_271194746.1">
    <property type="nucleotide sequence ID" value="NZ_BSFN01000003.1"/>
</dbReference>
<proteinExistence type="predicted"/>